<evidence type="ECO:0000313" key="1">
    <source>
        <dbReference type="EMBL" id="RJX69539.1"/>
    </source>
</evidence>
<evidence type="ECO:0000313" key="2">
    <source>
        <dbReference type="Proteomes" id="UP000273252"/>
    </source>
</evidence>
<accession>A0A3A6QCT3</accession>
<reference evidence="1 2" key="1">
    <citation type="submission" date="2018-08" db="EMBL/GenBank/DDBJ databases">
        <title>Vibrio isolated from the Eastern China Marginal Seas.</title>
        <authorList>
            <person name="Li Y."/>
        </authorList>
    </citation>
    <scope>NUCLEOTIDE SEQUENCE [LARGE SCALE GENOMIC DNA]</scope>
    <source>
        <strain evidence="1 2">BEI233</strain>
    </source>
</reference>
<sequence length="41" mass="5102">MLQEFNRNQKVKVTVDSSMERFTVLSWWRIWSNSWRATVHF</sequence>
<protein>
    <submittedName>
        <fullName evidence="1">Trp operon leader peptide</fullName>
    </submittedName>
</protein>
<dbReference type="Proteomes" id="UP000273252">
    <property type="component" value="Unassembled WGS sequence"/>
</dbReference>
<dbReference type="InterPro" id="IPR012639">
    <property type="entry name" value="Trp_leader2"/>
</dbReference>
<comment type="caution">
    <text evidence="1">The sequence shown here is derived from an EMBL/GenBank/DDBJ whole genome shotgun (WGS) entry which is preliminary data.</text>
</comment>
<dbReference type="OrthoDB" id="5903543at2"/>
<organism evidence="1 2">
    <name type="scientific">Vibrio sinensis</name>
    <dbReference type="NCBI Taxonomy" id="2302434"/>
    <lineage>
        <taxon>Bacteria</taxon>
        <taxon>Pseudomonadati</taxon>
        <taxon>Pseudomonadota</taxon>
        <taxon>Gammaproteobacteria</taxon>
        <taxon>Vibrionales</taxon>
        <taxon>Vibrionaceae</taxon>
        <taxon>Vibrio</taxon>
    </lineage>
</organism>
<keyword evidence="2" id="KW-1185">Reference proteome</keyword>
<proteinExistence type="predicted"/>
<gene>
    <name evidence="1" type="ORF">DZ860_15235</name>
</gene>
<dbReference type="EMBL" id="QVMU01000015">
    <property type="protein sequence ID" value="RJX69539.1"/>
    <property type="molecule type" value="Genomic_DNA"/>
</dbReference>
<name>A0A3A6QCT3_9VIBR</name>
<dbReference type="Pfam" id="PF08056">
    <property type="entry name" value="Trp_leader2"/>
    <property type="match status" value="1"/>
</dbReference>
<dbReference type="RefSeq" id="WP_120032835.1">
    <property type="nucleotide sequence ID" value="NZ_QVMU01000015.1"/>
</dbReference>
<dbReference type="AlphaFoldDB" id="A0A3A6QCT3"/>